<feature type="region of interest" description="Disordered" evidence="1">
    <location>
        <begin position="1"/>
        <end position="40"/>
    </location>
</feature>
<feature type="compositionally biased region" description="Gly residues" evidence="1">
    <location>
        <begin position="1"/>
        <end position="10"/>
    </location>
</feature>
<dbReference type="AlphaFoldDB" id="J7L5J8"/>
<protein>
    <submittedName>
        <fullName evidence="2">Uncharacterized protein</fullName>
    </submittedName>
</protein>
<gene>
    <name evidence="2" type="ordered locus">B005_2796</name>
</gene>
<evidence type="ECO:0000313" key="2">
    <source>
        <dbReference type="EMBL" id="AFR06705.1"/>
    </source>
</evidence>
<evidence type="ECO:0000256" key="1">
    <source>
        <dbReference type="SAM" id="MobiDB-lite"/>
    </source>
</evidence>
<dbReference type="HOGENOM" id="CLU_3293158_0_0_11"/>
<reference evidence="2 3" key="1">
    <citation type="journal article" date="2012" name="J. Bacteriol.">
        <title>Whole-Genome Sequence of Nocardiopsis alba Strain ATCC BAA-2165, Associated with Honeybees.</title>
        <authorList>
            <person name="Qiao J."/>
            <person name="Chen L."/>
            <person name="Li Y."/>
            <person name="Wang J."/>
            <person name="Zhang W."/>
            <person name="Chen S."/>
        </authorList>
    </citation>
    <scope>NUCLEOTIDE SEQUENCE [LARGE SCALE GENOMIC DNA]</scope>
    <source>
        <strain evidence="3">ATCC BAA-2165 / BE74</strain>
    </source>
</reference>
<proteinExistence type="predicted"/>
<accession>J7L5J8</accession>
<dbReference type="STRING" id="1205910.B005_2796"/>
<name>J7L5J8_NOCAA</name>
<dbReference type="EMBL" id="CP003788">
    <property type="protein sequence ID" value="AFR06705.1"/>
    <property type="molecule type" value="Genomic_DNA"/>
</dbReference>
<evidence type="ECO:0000313" key="3">
    <source>
        <dbReference type="Proteomes" id="UP000003779"/>
    </source>
</evidence>
<dbReference type="Proteomes" id="UP000003779">
    <property type="component" value="Chromosome"/>
</dbReference>
<reference evidence="3" key="2">
    <citation type="submission" date="2012-08" db="EMBL/GenBank/DDBJ databases">
        <title>Whole-genome sequence of Nocardiopsis alba strain ATCC BAA-2165 associated with honeybees.</title>
        <authorList>
            <person name="Qiao J."/>
            <person name="Chen L."/>
            <person name="Li Y."/>
            <person name="Wang J."/>
            <person name="Zhang W."/>
            <person name="Chen S."/>
        </authorList>
    </citation>
    <scope>NUCLEOTIDE SEQUENCE [LARGE SCALE GENOMIC DNA]</scope>
    <source>
        <strain evidence="3">ATCC BAA-2165 / BE74</strain>
    </source>
</reference>
<dbReference type="KEGG" id="nal:B005_2796"/>
<sequence>MPGAGTGHGGHACDHMSTGDTPSRYRREVPPERSGCVVLH</sequence>
<dbReference type="PATRIC" id="fig|1205910.3.peg.2645"/>
<organism evidence="2 3">
    <name type="scientific">Nocardiopsis alba (strain ATCC BAA-2165 / BE74)</name>
    <dbReference type="NCBI Taxonomy" id="1205910"/>
    <lineage>
        <taxon>Bacteria</taxon>
        <taxon>Bacillati</taxon>
        <taxon>Actinomycetota</taxon>
        <taxon>Actinomycetes</taxon>
        <taxon>Streptosporangiales</taxon>
        <taxon>Nocardiopsidaceae</taxon>
        <taxon>Nocardiopsis</taxon>
    </lineage>
</organism>